<dbReference type="GO" id="GO:0009977">
    <property type="term" value="F:proton motive force dependent protein transmembrane transporter activity"/>
    <property type="evidence" value="ECO:0007669"/>
    <property type="project" value="TreeGrafter"/>
</dbReference>
<protein>
    <recommendedName>
        <fullName evidence="5">Sec-independent protein translocase protein TatC</fullName>
    </recommendedName>
</protein>
<dbReference type="NCBIfam" id="TIGR00945">
    <property type="entry name" value="tatC"/>
    <property type="match status" value="1"/>
</dbReference>
<evidence type="ECO:0000256" key="1">
    <source>
        <dbReference type="ARBA" id="ARBA00004141"/>
    </source>
</evidence>
<dbReference type="EMBL" id="FNHW01000001">
    <property type="protein sequence ID" value="SDM53114.1"/>
    <property type="molecule type" value="Genomic_DNA"/>
</dbReference>
<keyword evidence="5" id="KW-0653">Protein transport</keyword>
<dbReference type="PRINTS" id="PR01840">
    <property type="entry name" value="TATCFAMILY"/>
</dbReference>
<keyword evidence="5" id="KW-0813">Transport</keyword>
<evidence type="ECO:0000256" key="4">
    <source>
        <dbReference type="ARBA" id="ARBA00023136"/>
    </source>
</evidence>
<reference evidence="7" key="1">
    <citation type="submission" date="2016-10" db="EMBL/GenBank/DDBJ databases">
        <authorList>
            <person name="Varghese N."/>
            <person name="Submissions S."/>
        </authorList>
    </citation>
    <scope>NUCLEOTIDE SEQUENCE [LARGE SCALE GENOMIC DNA]</scope>
    <source>
        <strain evidence="7">CGMCC 1.6854</strain>
    </source>
</reference>
<organism evidence="6 7">
    <name type="scientific">Fictibacillus solisalsi</name>
    <dbReference type="NCBI Taxonomy" id="459525"/>
    <lineage>
        <taxon>Bacteria</taxon>
        <taxon>Bacillati</taxon>
        <taxon>Bacillota</taxon>
        <taxon>Bacilli</taxon>
        <taxon>Bacillales</taxon>
        <taxon>Fictibacillaceae</taxon>
        <taxon>Fictibacillus</taxon>
    </lineage>
</organism>
<accession>A0A1G9U0D5</accession>
<dbReference type="GO" id="GO:0065002">
    <property type="term" value="P:intracellular protein transmembrane transport"/>
    <property type="evidence" value="ECO:0007669"/>
    <property type="project" value="TreeGrafter"/>
</dbReference>
<feature type="transmembrane region" description="Helical" evidence="5">
    <location>
        <begin position="150"/>
        <end position="176"/>
    </location>
</feature>
<feature type="transmembrane region" description="Helical" evidence="5">
    <location>
        <begin position="188"/>
        <end position="205"/>
    </location>
</feature>
<comment type="similarity">
    <text evidence="5">Belongs to the TatC family.</text>
</comment>
<dbReference type="PROSITE" id="PS01218">
    <property type="entry name" value="TATC"/>
    <property type="match status" value="1"/>
</dbReference>
<dbReference type="GO" id="GO:0043953">
    <property type="term" value="P:protein transport by the Tat complex"/>
    <property type="evidence" value="ECO:0007669"/>
    <property type="project" value="UniProtKB-UniRule"/>
</dbReference>
<evidence type="ECO:0000256" key="5">
    <source>
        <dbReference type="HAMAP-Rule" id="MF_00902"/>
    </source>
</evidence>
<keyword evidence="5" id="KW-0811">Translocation</keyword>
<gene>
    <name evidence="5" type="primary">tatC</name>
    <name evidence="6" type="ORF">SAMN04488137_0606</name>
</gene>
<feature type="transmembrane region" description="Helical" evidence="5">
    <location>
        <begin position="211"/>
        <end position="230"/>
    </location>
</feature>
<keyword evidence="4 5" id="KW-0472">Membrane</keyword>
<dbReference type="InterPro" id="IPR002033">
    <property type="entry name" value="TatC"/>
</dbReference>
<dbReference type="Pfam" id="PF00902">
    <property type="entry name" value="TatC"/>
    <property type="match status" value="1"/>
</dbReference>
<dbReference type="PANTHER" id="PTHR30371">
    <property type="entry name" value="SEC-INDEPENDENT PROTEIN TRANSLOCASE PROTEIN TATC"/>
    <property type="match status" value="1"/>
</dbReference>
<proteinExistence type="inferred from homology"/>
<dbReference type="STRING" id="459525.SAMN04488137_0606"/>
<feature type="transmembrane region" description="Helical" evidence="5">
    <location>
        <begin position="61"/>
        <end position="81"/>
    </location>
</feature>
<evidence type="ECO:0000256" key="2">
    <source>
        <dbReference type="ARBA" id="ARBA00022692"/>
    </source>
</evidence>
<feature type="transmembrane region" description="Helical" evidence="5">
    <location>
        <begin position="20"/>
        <end position="41"/>
    </location>
</feature>
<sequence>MRDAEMLLIDHLGELRKRLIITLLTFAVFFIVSFLYVQDIYHWLIRDLDAKLAVLGPSDILWVYFMISGVISIALTIPVAAHQTWRFVRPALSRKESKIALSYIPALFLLFIAGLSFGYFVVYPMVLDFLMKLSDGQFQTFFTSEKYFKFMINLTLPFGFLFEIPLVVMFLTSIGLVNPKLLSKARKIAYFGLVVVAVLITPPDFMSDFLVTIPLLILYEFSITLSKIVYRKKQKEQEGNVIELKKPS</sequence>
<keyword evidence="7" id="KW-1185">Reference proteome</keyword>
<comment type="function">
    <text evidence="5">Part of the twin-arginine translocation (Tat) system that transports large folded proteins containing a characteristic twin-arginine motif in their signal peptide across membranes.</text>
</comment>
<dbReference type="OrthoDB" id="9777044at2"/>
<comment type="subcellular location">
    <subcellularLocation>
        <location evidence="5">Cell membrane</location>
        <topology evidence="5">Multi-pass membrane protein</topology>
    </subcellularLocation>
    <subcellularLocation>
        <location evidence="1">Membrane</location>
        <topology evidence="1">Multi-pass membrane protein</topology>
    </subcellularLocation>
</comment>
<dbReference type="PANTHER" id="PTHR30371:SF4">
    <property type="entry name" value="SEC-INDEPENDENT PROTEIN TRANSLOCASE PROTEIN TATCD"/>
    <property type="match status" value="1"/>
</dbReference>
<keyword evidence="2 5" id="KW-0812">Transmembrane</keyword>
<dbReference type="AlphaFoldDB" id="A0A1G9U0D5"/>
<comment type="subunit">
    <text evidence="5">Forms a complex with TatA.</text>
</comment>
<feature type="transmembrane region" description="Helical" evidence="5">
    <location>
        <begin position="101"/>
        <end position="122"/>
    </location>
</feature>
<keyword evidence="5" id="KW-1003">Cell membrane</keyword>
<evidence type="ECO:0000313" key="6">
    <source>
        <dbReference type="EMBL" id="SDM53114.1"/>
    </source>
</evidence>
<dbReference type="Proteomes" id="UP000199544">
    <property type="component" value="Unassembled WGS sequence"/>
</dbReference>
<name>A0A1G9U0D5_9BACL</name>
<evidence type="ECO:0000256" key="3">
    <source>
        <dbReference type="ARBA" id="ARBA00022989"/>
    </source>
</evidence>
<evidence type="ECO:0000313" key="7">
    <source>
        <dbReference type="Proteomes" id="UP000199544"/>
    </source>
</evidence>
<dbReference type="GO" id="GO:0033281">
    <property type="term" value="C:TAT protein transport complex"/>
    <property type="evidence" value="ECO:0007669"/>
    <property type="project" value="UniProtKB-UniRule"/>
</dbReference>
<dbReference type="HAMAP" id="MF_00902">
    <property type="entry name" value="TatC"/>
    <property type="match status" value="1"/>
</dbReference>
<dbReference type="RefSeq" id="WP_090232442.1">
    <property type="nucleotide sequence ID" value="NZ_FNHW01000001.1"/>
</dbReference>
<keyword evidence="3 5" id="KW-1133">Transmembrane helix</keyword>
<dbReference type="InterPro" id="IPR019820">
    <property type="entry name" value="Sec-indep_translocase_CS"/>
</dbReference>